<proteinExistence type="predicted"/>
<sequence length="64" mass="6647">MTSLASPSPCPSFLPPAQGVGKTMLIKRTAALGSLCGRISSGIHSSDPGKLPSMPCSARYHDEF</sequence>
<protein>
    <submittedName>
        <fullName evidence="1">Uncharacterized protein</fullName>
    </submittedName>
</protein>
<evidence type="ECO:0000313" key="1">
    <source>
        <dbReference type="EMBL" id="MPC09786.1"/>
    </source>
</evidence>
<keyword evidence="2" id="KW-1185">Reference proteome</keyword>
<comment type="caution">
    <text evidence="1">The sequence shown here is derived from an EMBL/GenBank/DDBJ whole genome shotgun (WGS) entry which is preliminary data.</text>
</comment>
<reference evidence="1 2" key="1">
    <citation type="submission" date="2019-05" db="EMBL/GenBank/DDBJ databases">
        <title>Another draft genome of Portunus trituberculatus and its Hox gene families provides insights of decapod evolution.</title>
        <authorList>
            <person name="Jeong J.-H."/>
            <person name="Song I."/>
            <person name="Kim S."/>
            <person name="Choi T."/>
            <person name="Kim D."/>
            <person name="Ryu S."/>
            <person name="Kim W."/>
        </authorList>
    </citation>
    <scope>NUCLEOTIDE SEQUENCE [LARGE SCALE GENOMIC DNA]</scope>
    <source>
        <tissue evidence="1">Muscle</tissue>
    </source>
</reference>
<gene>
    <name evidence="1" type="ORF">E2C01_002404</name>
</gene>
<dbReference type="Proteomes" id="UP000324222">
    <property type="component" value="Unassembled WGS sequence"/>
</dbReference>
<evidence type="ECO:0000313" key="2">
    <source>
        <dbReference type="Proteomes" id="UP000324222"/>
    </source>
</evidence>
<organism evidence="1 2">
    <name type="scientific">Portunus trituberculatus</name>
    <name type="common">Swimming crab</name>
    <name type="synonym">Neptunus trituberculatus</name>
    <dbReference type="NCBI Taxonomy" id="210409"/>
    <lineage>
        <taxon>Eukaryota</taxon>
        <taxon>Metazoa</taxon>
        <taxon>Ecdysozoa</taxon>
        <taxon>Arthropoda</taxon>
        <taxon>Crustacea</taxon>
        <taxon>Multicrustacea</taxon>
        <taxon>Malacostraca</taxon>
        <taxon>Eumalacostraca</taxon>
        <taxon>Eucarida</taxon>
        <taxon>Decapoda</taxon>
        <taxon>Pleocyemata</taxon>
        <taxon>Brachyura</taxon>
        <taxon>Eubrachyura</taxon>
        <taxon>Portunoidea</taxon>
        <taxon>Portunidae</taxon>
        <taxon>Portuninae</taxon>
        <taxon>Portunus</taxon>
    </lineage>
</organism>
<dbReference type="AlphaFoldDB" id="A0A5B7CN61"/>
<name>A0A5B7CN61_PORTR</name>
<accession>A0A5B7CN61</accession>
<dbReference type="EMBL" id="VSRR010000086">
    <property type="protein sequence ID" value="MPC09786.1"/>
    <property type="molecule type" value="Genomic_DNA"/>
</dbReference>